<name>A0A7C5DDR2_9CHLB</name>
<protein>
    <submittedName>
        <fullName evidence="2">XRE family transcriptional regulator</fullName>
    </submittedName>
</protein>
<gene>
    <name evidence="2" type="ORF">ENL07_04075</name>
</gene>
<comment type="caution">
    <text evidence="2">The sequence shown here is derived from an EMBL/GenBank/DDBJ whole genome shotgun (WGS) entry which is preliminary data.</text>
</comment>
<dbReference type="GO" id="GO:0003677">
    <property type="term" value="F:DNA binding"/>
    <property type="evidence" value="ECO:0007669"/>
    <property type="project" value="InterPro"/>
</dbReference>
<dbReference type="PROSITE" id="PS50943">
    <property type="entry name" value="HTH_CROC1"/>
    <property type="match status" value="1"/>
</dbReference>
<dbReference type="InterPro" id="IPR001387">
    <property type="entry name" value="Cro/C1-type_HTH"/>
</dbReference>
<dbReference type="SUPFAM" id="SSF47413">
    <property type="entry name" value="lambda repressor-like DNA-binding domains"/>
    <property type="match status" value="1"/>
</dbReference>
<evidence type="ECO:0000259" key="1">
    <source>
        <dbReference type="PROSITE" id="PS50943"/>
    </source>
</evidence>
<accession>A0A7C5DDR2</accession>
<dbReference type="Pfam" id="PF01381">
    <property type="entry name" value="HTH_3"/>
    <property type="match status" value="1"/>
</dbReference>
<dbReference type="InterPro" id="IPR010982">
    <property type="entry name" value="Lambda_DNA-bd_dom_sf"/>
</dbReference>
<dbReference type="Proteomes" id="UP000886058">
    <property type="component" value="Unassembled WGS sequence"/>
</dbReference>
<dbReference type="AlphaFoldDB" id="A0A7C5DDR2"/>
<proteinExistence type="predicted"/>
<feature type="domain" description="HTH cro/C1-type" evidence="1">
    <location>
        <begin position="40"/>
        <end position="86"/>
    </location>
</feature>
<dbReference type="Gene3D" id="1.10.260.40">
    <property type="entry name" value="lambda repressor-like DNA-binding domains"/>
    <property type="match status" value="1"/>
</dbReference>
<dbReference type="CDD" id="cd00093">
    <property type="entry name" value="HTH_XRE"/>
    <property type="match status" value="1"/>
</dbReference>
<organism evidence="2">
    <name type="scientific">Chlorobaculum parvum</name>
    <dbReference type="NCBI Taxonomy" id="274539"/>
    <lineage>
        <taxon>Bacteria</taxon>
        <taxon>Pseudomonadati</taxon>
        <taxon>Chlorobiota</taxon>
        <taxon>Chlorobiia</taxon>
        <taxon>Chlorobiales</taxon>
        <taxon>Chlorobiaceae</taxon>
        <taxon>Chlorobaculum</taxon>
    </lineage>
</organism>
<dbReference type="EMBL" id="DRSQ01000086">
    <property type="protein sequence ID" value="HHE31809.1"/>
    <property type="molecule type" value="Genomic_DNA"/>
</dbReference>
<reference evidence="2" key="1">
    <citation type="journal article" date="2020" name="mSystems">
        <title>Genome- and Community-Level Interaction Insights into Carbon Utilization and Element Cycling Functions of Hydrothermarchaeota in Hydrothermal Sediment.</title>
        <authorList>
            <person name="Zhou Z."/>
            <person name="Liu Y."/>
            <person name="Xu W."/>
            <person name="Pan J."/>
            <person name="Luo Z.H."/>
            <person name="Li M."/>
        </authorList>
    </citation>
    <scope>NUCLEOTIDE SEQUENCE [LARGE SCALE GENOMIC DNA]</scope>
    <source>
        <strain evidence="2">HyVt-633</strain>
    </source>
</reference>
<dbReference type="SMART" id="SM00530">
    <property type="entry name" value="HTH_XRE"/>
    <property type="match status" value="1"/>
</dbReference>
<sequence>MTSMSLFKELVDRISPLTKRYVERQVGFAATVAEKLRLTGMTQRELANILKKKESYISRILSGDANPTLKTISELEVAVGEDIITFNLQCKTDQKNRVFMMVEPFMDDLIEKKGQVKYTASSGVTLSPAIEEYRTCLVFNDQVEAA</sequence>
<evidence type="ECO:0000313" key="2">
    <source>
        <dbReference type="EMBL" id="HHE31809.1"/>
    </source>
</evidence>